<reference evidence="1" key="2">
    <citation type="journal article" date="2022" name="Microbiol. Resour. Announc.">
        <title>Metagenome Sequencing to Explore Phylogenomics of Terrestrial Cyanobacteria.</title>
        <authorList>
            <person name="Ward R.D."/>
            <person name="Stajich J.E."/>
            <person name="Johansen J.R."/>
            <person name="Huntemann M."/>
            <person name="Clum A."/>
            <person name="Foster B."/>
            <person name="Foster B."/>
            <person name="Roux S."/>
            <person name="Palaniappan K."/>
            <person name="Varghese N."/>
            <person name="Mukherjee S."/>
            <person name="Reddy T.B.K."/>
            <person name="Daum C."/>
            <person name="Copeland A."/>
            <person name="Chen I.A."/>
            <person name="Ivanova N.N."/>
            <person name="Kyrpides N.C."/>
            <person name="Shapiro N."/>
            <person name="Eloe-Fadrosh E.A."/>
            <person name="Pietrasiak N."/>
        </authorList>
    </citation>
    <scope>NUCLEOTIDE SEQUENCE</scope>
    <source>
        <strain evidence="1">UHER 2000/2452</strain>
    </source>
</reference>
<accession>A0A951UPY1</accession>
<comment type="caution">
    <text evidence="1">The sequence shown here is derived from an EMBL/GenBank/DDBJ whole genome shotgun (WGS) entry which is preliminary data.</text>
</comment>
<proteinExistence type="predicted"/>
<reference evidence="1" key="1">
    <citation type="submission" date="2021-05" db="EMBL/GenBank/DDBJ databases">
        <authorList>
            <person name="Pietrasiak N."/>
            <person name="Ward R."/>
            <person name="Stajich J.E."/>
            <person name="Kurbessoian T."/>
        </authorList>
    </citation>
    <scope>NUCLEOTIDE SEQUENCE</scope>
    <source>
        <strain evidence="1">UHER 2000/2452</strain>
    </source>
</reference>
<dbReference type="Proteomes" id="UP000757435">
    <property type="component" value="Unassembled WGS sequence"/>
</dbReference>
<name>A0A951UPY1_9CYAN</name>
<sequence>MTLSDDEIAQIKSILIALRAIKVRDIDKALVILSKAERLTQFRQSGGMEY</sequence>
<dbReference type="AlphaFoldDB" id="A0A951UPY1"/>
<evidence type="ECO:0000313" key="1">
    <source>
        <dbReference type="EMBL" id="MBW4661745.1"/>
    </source>
</evidence>
<gene>
    <name evidence="1" type="ORF">KME15_24000</name>
</gene>
<organism evidence="1 2">
    <name type="scientific">Drouetiella hepatica Uher 2000/2452</name>
    <dbReference type="NCBI Taxonomy" id="904376"/>
    <lineage>
        <taxon>Bacteria</taxon>
        <taxon>Bacillati</taxon>
        <taxon>Cyanobacteriota</taxon>
        <taxon>Cyanophyceae</taxon>
        <taxon>Oculatellales</taxon>
        <taxon>Oculatellaceae</taxon>
        <taxon>Drouetiella</taxon>
    </lineage>
</organism>
<protein>
    <submittedName>
        <fullName evidence="1">Uncharacterized protein</fullName>
    </submittedName>
</protein>
<dbReference type="EMBL" id="JAHHHD010000044">
    <property type="protein sequence ID" value="MBW4661745.1"/>
    <property type="molecule type" value="Genomic_DNA"/>
</dbReference>
<evidence type="ECO:0000313" key="2">
    <source>
        <dbReference type="Proteomes" id="UP000757435"/>
    </source>
</evidence>